<dbReference type="STRING" id="1566387.QV13_04380"/>
<reference evidence="5 6" key="1">
    <citation type="submission" date="2016-08" db="EMBL/GenBank/DDBJ databases">
        <title>Whole genome sequence of Mesorhizobium sp. strain UASWS1009 isolated from industrial sewage.</title>
        <authorList>
            <person name="Crovadore J."/>
            <person name="Calmin G."/>
            <person name="Chablais R."/>
            <person name="Cochard B."/>
            <person name="Lefort F."/>
        </authorList>
    </citation>
    <scope>NUCLEOTIDE SEQUENCE [LARGE SCALE GENOMIC DNA]</scope>
    <source>
        <strain evidence="5 6">UASWS1009</strain>
    </source>
</reference>
<keyword evidence="2" id="KW-0802">TPR repeat</keyword>
<evidence type="ECO:0008006" key="7">
    <source>
        <dbReference type="Google" id="ProtNLM"/>
    </source>
</evidence>
<dbReference type="Gene3D" id="1.25.40.10">
    <property type="entry name" value="Tetratricopeptide repeat domain"/>
    <property type="match status" value="3"/>
</dbReference>
<feature type="compositionally biased region" description="Low complexity" evidence="3">
    <location>
        <begin position="121"/>
        <end position="138"/>
    </location>
</feature>
<keyword evidence="1" id="KW-0677">Repeat</keyword>
<keyword evidence="4" id="KW-0472">Membrane</keyword>
<protein>
    <recommendedName>
        <fullName evidence="7">Tetratricopeptide repeat protein</fullName>
    </recommendedName>
</protein>
<evidence type="ECO:0000313" key="5">
    <source>
        <dbReference type="EMBL" id="OCX23440.1"/>
    </source>
</evidence>
<dbReference type="PANTHER" id="PTHR44858">
    <property type="entry name" value="TETRATRICOPEPTIDE REPEAT PROTEIN 6"/>
    <property type="match status" value="1"/>
</dbReference>
<comment type="caution">
    <text evidence="5">The sequence shown here is derived from an EMBL/GenBank/DDBJ whole genome shotgun (WGS) entry which is preliminary data.</text>
</comment>
<dbReference type="InterPro" id="IPR050498">
    <property type="entry name" value="Ycf3"/>
</dbReference>
<dbReference type="PANTHER" id="PTHR44858:SF1">
    <property type="entry name" value="UDP-N-ACETYLGLUCOSAMINE--PEPTIDE N-ACETYLGLUCOSAMINYLTRANSFERASE SPINDLY-RELATED"/>
    <property type="match status" value="1"/>
</dbReference>
<evidence type="ECO:0000313" key="6">
    <source>
        <dbReference type="Proteomes" id="UP000094412"/>
    </source>
</evidence>
<evidence type="ECO:0000256" key="2">
    <source>
        <dbReference type="ARBA" id="ARBA00022803"/>
    </source>
</evidence>
<accession>A0A1C2E8X8</accession>
<sequence>MRETLEKLLASQTFGRSERARELLRYLVEREQAGEASRLKGFAIAVDVFGKDAGFDPSTDAVVRVQAGRLRELLQQYSATEGVNDPIRITIPRGGYVPQYEVTETGVPFHQITPSLQPQISPASEHPSPAAPAKAPAAEADRRQTPGSSGTLMIPPRHLRAFWVFAAIFLVVMVVLVILLLRQADEPGRTPVAAGASATPAPDSTIVETLGKLPAISLVVEGNTPPVQRVEAILRSGLAHLETIQFIDRDPRQDPPQQVNPTSFVFNVKPGTTVGNVTIEVQNLKTGRILTSETLTSFQTTASQVTDRVAKILGDVTGQFGSIYGYIEQNGLQNDLTACVLLGRAYASNQGAKSHEAAYRCLENLIARGEKSAFIYALLAGLELDATVWAYPYPATSSVQQAMVFVNKAIQIDPTSSRAFRMAAYAEGVLGNSQERVRWAKKAYDAAPYDLRTMYHYGWALVMAGSYSEGTALLARGLDLADPHGKWLDYALFQGAFMTGNPELQRRAALALAAVEPLPEYLLAQLIVARHNGNKAEVARLLTEIKDKFPTFAEDPRATFVKNHYPDDLSEKLVQAFKTASLEYASMVASPTVPPTPSVAVPVPGLEDLPTVYLVNTESSTASERVIAALRDGLSRFDTLEFVRKEVPSKPTPTSFSFHVQPGPTTGSVTVELQNLATGRVLSVRKLEAFDATASQIDNSVGNILAETASVPGTIYSYLQQVGLQRGLTRCLLLSNSARVHPQLESFKNAYQCLEMIERNGAKSTLVYAELSNLILNSLIWDFRYPEDATVEKAATLAQHAVEIDPDSSQAYGAKAFVASRLGDREGTVKWAKMAYDLNPYDLATAANYGSALFFKRDYKNGMALLTRAIDGSGAVHPAWWDYKLFCGAFMLGDQQIATRAALSLTAAGADARFLAARLIVASQSDDRRKASALLDQIRTKFPDFAANPRSMLEEWKFVPEEMTDKLVSALENAGLGRATASANPPAHSDANIGVGPEDLPIAYVVSKKADPATEQVAAALRAGLSRFETVNFIGRDPADDRNKAADATSFVFNITPGPGTGWVTVELQNLQTGTVALSRTIAVSDTTSAQIEPQIGKILGDTTPVSGLIYTFLERNGFAKGLTACLILENAFELEANAKVHEKAYRCFEALAANHAKSSMVYSSLSTLTTTGLIWRYAYPLNSSLDKAGEFAQRAIQANPSSPRAYNAKAYISNRLGIWTDTVQWTSKAYQMNPYDPQAIASYAYALIFSGDYVKGTSTMIQAIDAADGAHAAWWDYGLFAGAYMQGDKELAAKAISPIATAAPNPLFLTSRLVIASEVGNQQMVNDIIGQLNANFPAFVANPRATFTKRNYPPGMVEKFIQGLRTAGLSGAT</sequence>
<evidence type="ECO:0000256" key="4">
    <source>
        <dbReference type="SAM" id="Phobius"/>
    </source>
</evidence>
<evidence type="ECO:0000256" key="1">
    <source>
        <dbReference type="ARBA" id="ARBA00022737"/>
    </source>
</evidence>
<feature type="region of interest" description="Disordered" evidence="3">
    <location>
        <begin position="115"/>
        <end position="151"/>
    </location>
</feature>
<keyword evidence="4" id="KW-0812">Transmembrane</keyword>
<dbReference type="SUPFAM" id="SSF48452">
    <property type="entry name" value="TPR-like"/>
    <property type="match status" value="2"/>
</dbReference>
<proteinExistence type="predicted"/>
<gene>
    <name evidence="5" type="ORF">QV13_04380</name>
</gene>
<keyword evidence="6" id="KW-1185">Reference proteome</keyword>
<dbReference type="EMBL" id="MDEO01000025">
    <property type="protein sequence ID" value="OCX23440.1"/>
    <property type="molecule type" value="Genomic_DNA"/>
</dbReference>
<keyword evidence="4" id="KW-1133">Transmembrane helix</keyword>
<dbReference type="Proteomes" id="UP000094412">
    <property type="component" value="Unassembled WGS sequence"/>
</dbReference>
<evidence type="ECO:0000256" key="3">
    <source>
        <dbReference type="SAM" id="MobiDB-lite"/>
    </source>
</evidence>
<dbReference type="InterPro" id="IPR011990">
    <property type="entry name" value="TPR-like_helical_dom_sf"/>
</dbReference>
<organism evidence="5 6">
    <name type="scientific">Mesorhizobium hungaricum</name>
    <dbReference type="NCBI Taxonomy" id="1566387"/>
    <lineage>
        <taxon>Bacteria</taxon>
        <taxon>Pseudomonadati</taxon>
        <taxon>Pseudomonadota</taxon>
        <taxon>Alphaproteobacteria</taxon>
        <taxon>Hyphomicrobiales</taxon>
        <taxon>Phyllobacteriaceae</taxon>
        <taxon>Mesorhizobium</taxon>
    </lineage>
</organism>
<feature type="transmembrane region" description="Helical" evidence="4">
    <location>
        <begin position="161"/>
        <end position="181"/>
    </location>
</feature>
<name>A0A1C2E8X8_9HYPH</name>